<dbReference type="Pfam" id="PF21570">
    <property type="entry name" value="ArgZ-like_C_2nd"/>
    <property type="match status" value="1"/>
</dbReference>
<dbReference type="Pfam" id="PF04455">
    <property type="entry name" value="Saccharop_dh_N"/>
    <property type="match status" value="1"/>
</dbReference>
<evidence type="ECO:0000256" key="2">
    <source>
        <dbReference type="ARBA" id="ARBA00022741"/>
    </source>
</evidence>
<protein>
    <recommendedName>
        <fullName evidence="9">Ornithine cyclodeaminase</fullName>
        <ecNumber evidence="8">4.3.1.12</ecNumber>
    </recommendedName>
    <alternativeName>
        <fullName evidence="10">Archaeal ornithine cyclodeaminase</fullName>
    </alternativeName>
</protein>
<dbReference type="Pfam" id="PF21571">
    <property type="entry name" value="ArgZ-like_C_1st"/>
    <property type="match status" value="1"/>
</dbReference>
<evidence type="ECO:0000259" key="11">
    <source>
        <dbReference type="Pfam" id="PF04455"/>
    </source>
</evidence>
<evidence type="ECO:0000256" key="9">
    <source>
        <dbReference type="ARBA" id="ARBA00072993"/>
    </source>
</evidence>
<proteinExistence type="inferred from homology"/>
<evidence type="ECO:0000259" key="13">
    <source>
        <dbReference type="Pfam" id="PF21571"/>
    </source>
</evidence>
<dbReference type="CDD" id="cd12144">
    <property type="entry name" value="SDH_N_domain"/>
    <property type="match status" value="1"/>
</dbReference>
<dbReference type="GO" id="GO:0000166">
    <property type="term" value="F:nucleotide binding"/>
    <property type="evidence" value="ECO:0007669"/>
    <property type="project" value="UniProtKB-KW"/>
</dbReference>
<dbReference type="OrthoDB" id="64170at2157"/>
<dbReference type="InterPro" id="IPR029035">
    <property type="entry name" value="DHS-like_NAD/FAD-binding_dom"/>
</dbReference>
<dbReference type="RefSeq" id="WP_086637109.1">
    <property type="nucleotide sequence ID" value="NZ_MRZU01000003.1"/>
</dbReference>
<evidence type="ECO:0000313" key="15">
    <source>
        <dbReference type="Proteomes" id="UP000195137"/>
    </source>
</evidence>
<feature type="domain" description="Arginine dihydrolase ArgZ/ArgE-like C-terminal second subdomain" evidence="12">
    <location>
        <begin position="184"/>
        <end position="396"/>
    </location>
</feature>
<keyword evidence="2" id="KW-0547">Nucleotide-binding</keyword>
<feature type="domain" description="LOR/SDH bifunctional enzyme conserved" evidence="11">
    <location>
        <begin position="4"/>
        <end position="102"/>
    </location>
</feature>
<keyword evidence="15" id="KW-1185">Reference proteome</keyword>
<evidence type="ECO:0000256" key="4">
    <source>
        <dbReference type="ARBA" id="ARBA00023239"/>
    </source>
</evidence>
<sequence length="404" mass="44473">MSIREIELEGHIIDSMTLPKVFDSIIDMGGDFEVLEFDIGKHKTDKSYTRIQIEGRDEEHLDSIMSEIHRHGATLPEIMDVECEEAPSDVSLPDNFYSTTNHQTYVRHGGRWVEVQNIEMDCVIVLEGVEAVCKPISHVKKGDNVVVGEKGIRVIPPERPREKSVFEFMGSHVSSEKPSDTLIEQVANEIKETKKSGGKIGFVLGPAVLHTGCSEEISTLIRQGYVDVVFGGNAIGVHDIERAIYGTSLGVDLCEGRPRPDGHKNHLYAISEVVKSGSIQDAIEDGKINSGIMYECEVNDVPYILAGSIRDDGPLPEVITDTVEAQEAMRENIKDLDLVIMMATMLHSIATGNILPSHVKTICIDINPATVTKLMDRGTAQAMGIVTDVGVFIPRLTNRILEDC</sequence>
<gene>
    <name evidence="14" type="ORF">AMET1_0715</name>
</gene>
<comment type="similarity">
    <text evidence="7">Belongs to the AgrE/ArgZ ornithine cyclodeaminase family.</text>
</comment>
<dbReference type="EC" id="4.3.1.12" evidence="8"/>
<evidence type="ECO:0000256" key="1">
    <source>
        <dbReference type="ARBA" id="ARBA00001911"/>
    </source>
</evidence>
<comment type="caution">
    <text evidence="14">The sequence shown here is derived from an EMBL/GenBank/DDBJ whole genome shotgun (WGS) entry which is preliminary data.</text>
</comment>
<evidence type="ECO:0000259" key="12">
    <source>
        <dbReference type="Pfam" id="PF21570"/>
    </source>
</evidence>
<dbReference type="AlphaFoldDB" id="A0A1Y3GFJ0"/>
<comment type="cofactor">
    <cofactor evidence="1">
        <name>NAD(+)</name>
        <dbReference type="ChEBI" id="CHEBI:57540"/>
    </cofactor>
</comment>
<dbReference type="EMBL" id="MRZU01000003">
    <property type="protein sequence ID" value="OUJ19063.1"/>
    <property type="molecule type" value="Genomic_DNA"/>
</dbReference>
<dbReference type="InterPro" id="IPR048963">
    <property type="entry name" value="ArgZ/ArgE-like_C_2nd"/>
</dbReference>
<organism evidence="14 15">
    <name type="scientific">Methanonatronarchaeum thermophilum</name>
    <dbReference type="NCBI Taxonomy" id="1927129"/>
    <lineage>
        <taxon>Archaea</taxon>
        <taxon>Methanobacteriati</taxon>
        <taxon>Methanobacteriota</taxon>
        <taxon>Methanonatronarchaeia</taxon>
        <taxon>Methanonatronarchaeales</taxon>
        <taxon>Methanonatronarchaeaceae</taxon>
        <taxon>Methanonatronarchaeum</taxon>
    </lineage>
</organism>
<reference evidence="14 15" key="1">
    <citation type="submission" date="2016-12" db="EMBL/GenBank/DDBJ databases">
        <title>Discovery of methanogenic haloarchaea.</title>
        <authorList>
            <person name="Sorokin D.Y."/>
            <person name="Makarova K.S."/>
            <person name="Abbas B."/>
            <person name="Ferrer M."/>
            <person name="Golyshin P.N."/>
        </authorList>
    </citation>
    <scope>NUCLEOTIDE SEQUENCE [LARGE SCALE GENOMIC DNA]</scope>
    <source>
        <strain evidence="14">AMET1</strain>
    </source>
</reference>
<evidence type="ECO:0000256" key="8">
    <source>
        <dbReference type="ARBA" id="ARBA00066346"/>
    </source>
</evidence>
<evidence type="ECO:0000313" key="14">
    <source>
        <dbReference type="EMBL" id="OUJ19063.1"/>
    </source>
</evidence>
<evidence type="ECO:0000256" key="5">
    <source>
        <dbReference type="ARBA" id="ARBA00052109"/>
    </source>
</evidence>
<evidence type="ECO:0000256" key="6">
    <source>
        <dbReference type="ARBA" id="ARBA00056756"/>
    </source>
</evidence>
<keyword evidence="4" id="KW-0456">Lyase</keyword>
<dbReference type="NCBIfam" id="TIGR00300">
    <property type="entry name" value="TIGR00300 family protein"/>
    <property type="match status" value="1"/>
</dbReference>
<comment type="function">
    <text evidence="6">Catalyzes the conversion of ornithine to proline, with the release of ammonia.</text>
</comment>
<evidence type="ECO:0000256" key="3">
    <source>
        <dbReference type="ARBA" id="ARBA00023027"/>
    </source>
</evidence>
<dbReference type="Proteomes" id="UP000195137">
    <property type="component" value="Unassembled WGS sequence"/>
</dbReference>
<evidence type="ECO:0000256" key="10">
    <source>
        <dbReference type="ARBA" id="ARBA00081581"/>
    </source>
</evidence>
<accession>A0A1Y3GFJ0</accession>
<feature type="domain" description="Arginine dihydrolase ArgZ/ArgE-like C-terminal first subdomain" evidence="13">
    <location>
        <begin position="103"/>
        <end position="183"/>
    </location>
</feature>
<dbReference type="InterPro" id="IPR048964">
    <property type="entry name" value="ArgZ/ArgE-like_C_1st"/>
</dbReference>
<dbReference type="InterPro" id="IPR007545">
    <property type="entry name" value="LOR/SDH_bifunc_enz_cons_dom"/>
</dbReference>
<dbReference type="InterPro" id="IPR005239">
    <property type="entry name" value="ArgZ/ArgE-like"/>
</dbReference>
<evidence type="ECO:0000256" key="7">
    <source>
        <dbReference type="ARBA" id="ARBA00061348"/>
    </source>
</evidence>
<dbReference type="GO" id="GO:0008473">
    <property type="term" value="F:ornithine cyclodeaminase activity"/>
    <property type="evidence" value="ECO:0007669"/>
    <property type="project" value="UniProtKB-EC"/>
</dbReference>
<name>A0A1Y3GFJ0_9EURY</name>
<comment type="catalytic activity">
    <reaction evidence="5">
        <text>L-ornithine = L-proline + NH4(+)</text>
        <dbReference type="Rhea" id="RHEA:24368"/>
        <dbReference type="ChEBI" id="CHEBI:28938"/>
        <dbReference type="ChEBI" id="CHEBI:46911"/>
        <dbReference type="ChEBI" id="CHEBI:60039"/>
        <dbReference type="EC" id="4.3.1.12"/>
    </reaction>
</comment>
<dbReference type="Gene3D" id="3.40.50.10690">
    <property type="entry name" value="putative lor/sdh protein like domains"/>
    <property type="match status" value="1"/>
</dbReference>
<dbReference type="Gene3D" id="2.40.420.10">
    <property type="entry name" value="conserved putative lor/sdh protein from methanococcus maripaludis s2 domain"/>
    <property type="match status" value="1"/>
</dbReference>
<keyword evidence="3" id="KW-0520">NAD</keyword>
<dbReference type="SUPFAM" id="SSF52467">
    <property type="entry name" value="DHS-like NAD/FAD-binding domain"/>
    <property type="match status" value="1"/>
</dbReference>